<dbReference type="AlphaFoldDB" id="A0A4Y2AK99"/>
<comment type="caution">
    <text evidence="2">The sequence shown here is derived from an EMBL/GenBank/DDBJ whole genome shotgun (WGS) entry which is preliminary data.</text>
</comment>
<dbReference type="GO" id="GO:0003676">
    <property type="term" value="F:nucleic acid binding"/>
    <property type="evidence" value="ECO:0007669"/>
    <property type="project" value="InterPro"/>
</dbReference>
<dbReference type="Pfam" id="PF00075">
    <property type="entry name" value="RNase_H"/>
    <property type="match status" value="1"/>
</dbReference>
<accession>A0A4Y2AK99</accession>
<proteinExistence type="predicted"/>
<dbReference type="Gene3D" id="3.30.420.10">
    <property type="entry name" value="Ribonuclease H-like superfamily/Ribonuclease H"/>
    <property type="match status" value="1"/>
</dbReference>
<dbReference type="EMBL" id="BGPR01000019">
    <property type="protein sequence ID" value="GBL79669.1"/>
    <property type="molecule type" value="Genomic_DNA"/>
</dbReference>
<protein>
    <recommendedName>
        <fullName evidence="1">RNase H type-1 domain-containing protein</fullName>
    </recommendedName>
</protein>
<dbReference type="InterPro" id="IPR012337">
    <property type="entry name" value="RNaseH-like_sf"/>
</dbReference>
<dbReference type="SUPFAM" id="SSF53098">
    <property type="entry name" value="Ribonuclease H-like"/>
    <property type="match status" value="1"/>
</dbReference>
<sequence>MNFFPELSTHQTIFQDDIQLCTSSCSYFSPNQRQQRLFNSIQRNSLLNITGAYSATPTAVPQVIGITPLRIKAQMESILVRVGRVCRNYNWEGSRFLYQDFQQSNTPIMIHPAHSHLKDRVSVVSYPHCPAEAIYTDGSHLKGETGCDFCVIQNNVQIHQWTAKLSLHNTVFQAKALEIKDAINWADSKGIPTSIWSDSESAIRAIFSFKSSNPLIQETQQALLQNPSMQFNWIKAHVCFLCNEAADNLNKQATEEGTHFHLQAPKCHLKKLLMNLSLSKWQQDLDSGDTGRAIFNILPKVTLTPASWSKESILFATGHDPFPSYLYRFRHSAHAGKRKTLSFTQLLVIFSFYQTKCRKYSTLVGKHTFKYTIKNKNS</sequence>
<dbReference type="Proteomes" id="UP000499080">
    <property type="component" value="Unassembled WGS sequence"/>
</dbReference>
<organism evidence="2 3">
    <name type="scientific">Araneus ventricosus</name>
    <name type="common">Orbweaver spider</name>
    <name type="synonym">Epeira ventricosa</name>
    <dbReference type="NCBI Taxonomy" id="182803"/>
    <lineage>
        <taxon>Eukaryota</taxon>
        <taxon>Metazoa</taxon>
        <taxon>Ecdysozoa</taxon>
        <taxon>Arthropoda</taxon>
        <taxon>Chelicerata</taxon>
        <taxon>Arachnida</taxon>
        <taxon>Araneae</taxon>
        <taxon>Araneomorphae</taxon>
        <taxon>Entelegynae</taxon>
        <taxon>Araneoidea</taxon>
        <taxon>Araneidae</taxon>
        <taxon>Araneus</taxon>
    </lineage>
</organism>
<gene>
    <name evidence="2" type="ORF">AVEN_18211_1</name>
</gene>
<dbReference type="CDD" id="cd09276">
    <property type="entry name" value="Rnase_HI_RT_non_LTR"/>
    <property type="match status" value="1"/>
</dbReference>
<dbReference type="InterPro" id="IPR036397">
    <property type="entry name" value="RNaseH_sf"/>
</dbReference>
<dbReference type="OrthoDB" id="6514649at2759"/>
<name>A0A4Y2AK99_ARAVE</name>
<reference evidence="2 3" key="1">
    <citation type="journal article" date="2019" name="Sci. Rep.">
        <title>Orb-weaving spider Araneus ventricosus genome elucidates the spidroin gene catalogue.</title>
        <authorList>
            <person name="Kono N."/>
            <person name="Nakamura H."/>
            <person name="Ohtoshi R."/>
            <person name="Moran D.A.P."/>
            <person name="Shinohara A."/>
            <person name="Yoshida Y."/>
            <person name="Fujiwara M."/>
            <person name="Mori M."/>
            <person name="Tomita M."/>
            <person name="Arakawa K."/>
        </authorList>
    </citation>
    <scope>NUCLEOTIDE SEQUENCE [LARGE SCALE GENOMIC DNA]</scope>
</reference>
<dbReference type="GO" id="GO:0004523">
    <property type="term" value="F:RNA-DNA hybrid ribonuclease activity"/>
    <property type="evidence" value="ECO:0007669"/>
    <property type="project" value="InterPro"/>
</dbReference>
<dbReference type="PROSITE" id="PS50879">
    <property type="entry name" value="RNASE_H_1"/>
    <property type="match status" value="1"/>
</dbReference>
<feature type="domain" description="RNase H type-1" evidence="1">
    <location>
        <begin position="128"/>
        <end position="255"/>
    </location>
</feature>
<evidence type="ECO:0000259" key="1">
    <source>
        <dbReference type="PROSITE" id="PS50879"/>
    </source>
</evidence>
<dbReference type="InterPro" id="IPR002156">
    <property type="entry name" value="RNaseH_domain"/>
</dbReference>
<evidence type="ECO:0000313" key="2">
    <source>
        <dbReference type="EMBL" id="GBL79669.1"/>
    </source>
</evidence>
<keyword evidence="3" id="KW-1185">Reference proteome</keyword>
<evidence type="ECO:0000313" key="3">
    <source>
        <dbReference type="Proteomes" id="UP000499080"/>
    </source>
</evidence>